<dbReference type="PANTHER" id="PTHR12716">
    <property type="entry name" value="TRANSCRIPTION INITIATION FACTOR IIE, BETA SUBUNIT"/>
    <property type="match status" value="1"/>
</dbReference>
<dbReference type="VEuPathDB" id="CryptoDB:Chro.60542"/>
<reference evidence="3 4" key="3">
    <citation type="submission" date="2017-10" db="EMBL/GenBank/DDBJ databases">
        <title>Consistent, comparative and evidence-based genome annotation and re-annotation for the closely-related species, Cryptosporidium parvum, C. hominis and C. tyzzeri.</title>
        <authorList>
            <person name="Baptista R.P."/>
            <person name="Li Y."/>
            <person name="Sateriale A."/>
            <person name="Striepen B."/>
            <person name="Kissinger J.C."/>
        </authorList>
    </citation>
    <scope>NUCLEOTIDE SEQUENCE [LARGE SCALE GENOMIC DNA]</scope>
    <source>
        <strain evidence="3">30976</strain>
    </source>
</reference>
<dbReference type="VEuPathDB" id="CryptoDB:CHUDEA6_4720"/>
<evidence type="ECO:0000256" key="1">
    <source>
        <dbReference type="SAM" id="MobiDB-lite"/>
    </source>
</evidence>
<evidence type="ECO:0000313" key="2">
    <source>
        <dbReference type="EMBL" id="CUV06898.1"/>
    </source>
</evidence>
<dbReference type="EMBL" id="JTAI01000007">
    <property type="protein sequence ID" value="PPS97814.1"/>
    <property type="molecule type" value="Genomic_DNA"/>
</dbReference>
<dbReference type="AlphaFoldDB" id="A0A0S4THI1"/>
<evidence type="ECO:0000313" key="3">
    <source>
        <dbReference type="EMBL" id="PPS97814.1"/>
    </source>
</evidence>
<dbReference type="EMBL" id="LN877952">
    <property type="protein sequence ID" value="CUV06898.1"/>
    <property type="molecule type" value="Genomic_DNA"/>
</dbReference>
<dbReference type="OrthoDB" id="341965at2759"/>
<sequence length="270" mass="30825">MSNEEKPFSYLIHKVLNILQSNTVPLRRKEIHNILCKDGVQISLESDFWTKIHLHDRIFLDQATGKYSYKSPYDKLNSEISLLAFVRQHQDGLLIDEELLKTNSNMERWIRNLMCKKAVRCLRQQQTAGRIRCKNGGLASTGSSTGTGCPLSSQRPCEACSSLKGVVLYPLTENVGIEEIKMDDDIKEMWKSLISKKGMNLEDIIRTTKGEMAVRKLLGLDKTSNSSESTSKKRQNKTLSSNNMELKRRRIKIRNSHIFNNSDELFASNT</sequence>
<evidence type="ECO:0000313" key="4">
    <source>
        <dbReference type="Proteomes" id="UP001429100"/>
    </source>
</evidence>
<dbReference type="GO" id="GO:0005673">
    <property type="term" value="C:transcription factor TFIIE complex"/>
    <property type="evidence" value="ECO:0007669"/>
    <property type="project" value="InterPro"/>
</dbReference>
<gene>
    <name evidence="2" type="ORF">CHUDEA6_4720</name>
    <name evidence="3" type="ORF">GY17_00000494</name>
</gene>
<protein>
    <recommendedName>
        <fullName evidence="5">TFIIE beta domain-containing protein</fullName>
    </recommendedName>
</protein>
<dbReference type="Proteomes" id="UP001429100">
    <property type="component" value="Unassembled WGS sequence"/>
</dbReference>
<dbReference type="GO" id="GO:0006367">
    <property type="term" value="P:transcription initiation at RNA polymerase II promoter"/>
    <property type="evidence" value="ECO:0007669"/>
    <property type="project" value="InterPro"/>
</dbReference>
<keyword evidence="4" id="KW-1185">Reference proteome</keyword>
<accession>A0A0S4THI1</accession>
<feature type="region of interest" description="Disordered" evidence="1">
    <location>
        <begin position="219"/>
        <end position="246"/>
    </location>
</feature>
<dbReference type="VEuPathDB" id="CryptoDB:Chro.60543"/>
<dbReference type="PANTHER" id="PTHR12716:SF8">
    <property type="entry name" value="TRANSCRIPTION INITIATION FACTOR IIE SUBUNIT BETA"/>
    <property type="match status" value="1"/>
</dbReference>
<organism evidence="2">
    <name type="scientific">Cryptosporidium hominis</name>
    <dbReference type="NCBI Taxonomy" id="237895"/>
    <lineage>
        <taxon>Eukaryota</taxon>
        <taxon>Sar</taxon>
        <taxon>Alveolata</taxon>
        <taxon>Apicomplexa</taxon>
        <taxon>Conoidasida</taxon>
        <taxon>Coccidia</taxon>
        <taxon>Eucoccidiorida</taxon>
        <taxon>Eimeriorina</taxon>
        <taxon>Cryptosporidiidae</taxon>
        <taxon>Cryptosporidium</taxon>
    </lineage>
</organism>
<reference evidence="2" key="2">
    <citation type="submission" date="2015-08" db="EMBL/GenBank/DDBJ databases">
        <authorList>
            <person name="Babu N.S."/>
            <person name="Beckwith C.J."/>
            <person name="Beseler K.G."/>
            <person name="Brison A."/>
            <person name="Carone J.V."/>
            <person name="Caskin T.P."/>
            <person name="Diamond M."/>
            <person name="Durham M.E."/>
            <person name="Foxe J.M."/>
            <person name="Go M."/>
            <person name="Henderson B.A."/>
            <person name="Jones I.B."/>
            <person name="McGettigan J.A."/>
            <person name="Micheletti S.J."/>
            <person name="Nasrallah M.E."/>
            <person name="Ortiz D."/>
            <person name="Piller C.R."/>
            <person name="Privatt S.R."/>
            <person name="Schneider S.L."/>
            <person name="Sharp S."/>
            <person name="Smith T.C."/>
            <person name="Stanton J.D."/>
            <person name="Ullery H.E."/>
            <person name="Wilson R.J."/>
            <person name="Serrano M.G."/>
            <person name="Buck G."/>
            <person name="Lee V."/>
            <person name="Wang Y."/>
            <person name="Carvalho R."/>
            <person name="Voegtly L."/>
            <person name="Shi R."/>
            <person name="Duckworth R."/>
            <person name="Johnson A."/>
            <person name="Loviza R."/>
            <person name="Walstead R."/>
            <person name="Shah Z."/>
            <person name="Kiflezghi M."/>
            <person name="Wade K."/>
            <person name="Ball S.L."/>
            <person name="Bradley K.W."/>
            <person name="Asai D.J."/>
            <person name="Bowman C.A."/>
            <person name="Russell D.A."/>
            <person name="Pope W.H."/>
            <person name="Jacobs-Sera D."/>
            <person name="Hendrix R.W."/>
            <person name="Hatfull G.F."/>
        </authorList>
    </citation>
    <scope>NUCLEOTIDE SEQUENCE [LARGE SCALE GENOMIC DNA]</scope>
</reference>
<dbReference type="VEuPathDB" id="CryptoDB:ChTU502y2012_382g0130"/>
<evidence type="ECO:0008006" key="5">
    <source>
        <dbReference type="Google" id="ProtNLM"/>
    </source>
</evidence>
<dbReference type="VEuPathDB" id="CryptoDB:GY17_00000494"/>
<name>A0A0S4THI1_CRYHO</name>
<dbReference type="GO" id="GO:0001097">
    <property type="term" value="F:TFIIH-class transcription factor complex binding"/>
    <property type="evidence" value="ECO:0007669"/>
    <property type="project" value="TreeGrafter"/>
</dbReference>
<dbReference type="Proteomes" id="UP000199752">
    <property type="component" value="Chromosome 6"/>
</dbReference>
<dbReference type="InterPro" id="IPR016656">
    <property type="entry name" value="TFIIE-bsu"/>
</dbReference>
<proteinExistence type="predicted"/>
<reference evidence="3 4" key="1">
    <citation type="submission" date="2014-11" db="EMBL/GenBank/DDBJ databases">
        <title>Comparative genomic analysis of Cryptosporidium hominis reveals occurrence of genetic recombination in virulent subtypes.</title>
        <authorList>
            <person name="Guo Y."/>
            <person name="Tang K."/>
            <person name="Frace M."/>
            <person name="Li N."/>
            <person name="Roellig D.M."/>
            <person name="Sammons S."/>
            <person name="Knipe K."/>
            <person name="Rowe L."/>
            <person name="Feng Y."/>
            <person name="Xiao L."/>
        </authorList>
    </citation>
    <scope>NUCLEOTIDE SEQUENCE [LARGE SCALE GENOMIC DNA]</scope>
    <source>
        <strain evidence="3">30976</strain>
    </source>
</reference>